<sequence length="566" mass="65867">MRHFENLPDEIKIHIFKYVTHPRNLALCCKIWSVIARDSQARSEWIIFNYGRAHAIFYAIKLGPSFINLSVAQAIIARRGILSRYLIQKLLMNYGTCDPKLIEFKIAHNIGQIDAERIKSIKEVPWASNLPISVFTYFLTEISNQLNSHDIYIKSNDMELFHFLTAGPHIISDAPKILKKNIDAIKDLILNNKFFPFPPRPSGKFCLPEEYPSKDGYENNRQLNVIARAILIHKDLVNMWKKIGYHEICKDVNNLVIQGSILILFPPIASADWIQPDTKAVNDRLVELIDLGFELNYSVIGDILYLFERKLDDIGEILVESFMQINKESRESFAYHCLIESLKIGRNLTKFYVWDFLYAFTKDISENLFMKALDHYLNNYTIIPNKHLSLPIKFYEWALINFGVDSQITERCFDDILSARVYIDLQLQQYPNMEIPIGMNKHVFQATCNIFKIYCNAKNFYKPSHLGIVSQCASMDILAPLFKHYLPALFNLQITFELPMIIEVINSANEHYQNTFSKLTAKINRDRHIIEEWNQTLHDILMNNSNNSNNSTIAFKNYLREFIEIS</sequence>
<organism evidence="1 2">
    <name type="scientific">Scutellospora calospora</name>
    <dbReference type="NCBI Taxonomy" id="85575"/>
    <lineage>
        <taxon>Eukaryota</taxon>
        <taxon>Fungi</taxon>
        <taxon>Fungi incertae sedis</taxon>
        <taxon>Mucoromycota</taxon>
        <taxon>Glomeromycotina</taxon>
        <taxon>Glomeromycetes</taxon>
        <taxon>Diversisporales</taxon>
        <taxon>Gigasporaceae</taxon>
        <taxon>Scutellospora</taxon>
    </lineage>
</organism>
<dbReference type="Proteomes" id="UP000789860">
    <property type="component" value="Unassembled WGS sequence"/>
</dbReference>
<protein>
    <submittedName>
        <fullName evidence="1">7773_t:CDS:1</fullName>
    </submittedName>
</protein>
<proteinExistence type="predicted"/>
<accession>A0ACA9M093</accession>
<evidence type="ECO:0000313" key="2">
    <source>
        <dbReference type="Proteomes" id="UP000789860"/>
    </source>
</evidence>
<comment type="caution">
    <text evidence="1">The sequence shown here is derived from an EMBL/GenBank/DDBJ whole genome shotgun (WGS) entry which is preliminary data.</text>
</comment>
<evidence type="ECO:0000313" key="1">
    <source>
        <dbReference type="EMBL" id="CAG8559492.1"/>
    </source>
</evidence>
<keyword evidence="2" id="KW-1185">Reference proteome</keyword>
<dbReference type="EMBL" id="CAJVPM010008911">
    <property type="protein sequence ID" value="CAG8559492.1"/>
    <property type="molecule type" value="Genomic_DNA"/>
</dbReference>
<reference evidence="1" key="1">
    <citation type="submission" date="2021-06" db="EMBL/GenBank/DDBJ databases">
        <authorList>
            <person name="Kallberg Y."/>
            <person name="Tangrot J."/>
            <person name="Rosling A."/>
        </authorList>
    </citation>
    <scope>NUCLEOTIDE SEQUENCE</scope>
    <source>
        <strain evidence="1">AU212A</strain>
    </source>
</reference>
<name>A0ACA9M093_9GLOM</name>
<gene>
    <name evidence="1" type="ORF">SCALOS_LOCUS5458</name>
</gene>